<comment type="caution">
    <text evidence="2">The sequence shown here is derived from an EMBL/GenBank/DDBJ whole genome shotgun (WGS) entry which is preliminary data.</text>
</comment>
<dbReference type="Proteomes" id="UP001209878">
    <property type="component" value="Unassembled WGS sequence"/>
</dbReference>
<feature type="domain" description="EGF-like" evidence="1">
    <location>
        <begin position="117"/>
        <end position="154"/>
    </location>
</feature>
<sequence>MSGYTLSGSTCIKCPPQCATCNFATALAKTTCTACDAGYILSDGLCVACATNCKSCSAKGSGKCDPNECKSGFKLKDDFTACEACPDGCSFCTSLTTCVVGQCDAGYVMKSDGTCKKCPVGCAVCTLSTDGNTATCVSGKCQQHYVQDAQRNCKPCPQGCISCYLDETTVKCAINGCTAKFGLDSTDASCAGRLIVHNT</sequence>
<dbReference type="AlphaFoldDB" id="A0AAD9NIE6"/>
<proteinExistence type="predicted"/>
<organism evidence="2 3">
    <name type="scientific">Ridgeia piscesae</name>
    <name type="common">Tubeworm</name>
    <dbReference type="NCBI Taxonomy" id="27915"/>
    <lineage>
        <taxon>Eukaryota</taxon>
        <taxon>Metazoa</taxon>
        <taxon>Spiralia</taxon>
        <taxon>Lophotrochozoa</taxon>
        <taxon>Annelida</taxon>
        <taxon>Polychaeta</taxon>
        <taxon>Sedentaria</taxon>
        <taxon>Canalipalpata</taxon>
        <taxon>Sabellida</taxon>
        <taxon>Siboglinidae</taxon>
        <taxon>Ridgeia</taxon>
    </lineage>
</organism>
<gene>
    <name evidence="2" type="ORF">NP493_1162g01025</name>
</gene>
<dbReference type="PANTHER" id="PTHR23275:SF100">
    <property type="entry name" value="EGF-LIKE DOMAIN-CONTAINING PROTEIN"/>
    <property type="match status" value="1"/>
</dbReference>
<dbReference type="EMBL" id="JAODUO010001178">
    <property type="protein sequence ID" value="KAK2169688.1"/>
    <property type="molecule type" value="Genomic_DNA"/>
</dbReference>
<keyword evidence="3" id="KW-1185">Reference proteome</keyword>
<protein>
    <recommendedName>
        <fullName evidence="1">EGF-like domain-containing protein</fullName>
    </recommendedName>
</protein>
<reference evidence="2" key="1">
    <citation type="journal article" date="2023" name="Mol. Biol. Evol.">
        <title>Third-Generation Sequencing Reveals the Adaptive Role of the Epigenome in Three Deep-Sea Polychaetes.</title>
        <authorList>
            <person name="Perez M."/>
            <person name="Aroh O."/>
            <person name="Sun Y."/>
            <person name="Lan Y."/>
            <person name="Juniper S.K."/>
            <person name="Young C.R."/>
            <person name="Angers B."/>
            <person name="Qian P.Y."/>
        </authorList>
    </citation>
    <scope>NUCLEOTIDE SEQUENCE</scope>
    <source>
        <strain evidence="2">R07B-5</strain>
    </source>
</reference>
<dbReference type="PANTHER" id="PTHR23275">
    <property type="entry name" value="CABRIOLET.-RELATED"/>
    <property type="match status" value="1"/>
</dbReference>
<evidence type="ECO:0000313" key="3">
    <source>
        <dbReference type="Proteomes" id="UP001209878"/>
    </source>
</evidence>
<dbReference type="Gene3D" id="2.10.220.10">
    <property type="entry name" value="Hormone Receptor, Insulin-like Growth Factor Receptor 1, Chain A, domain 2"/>
    <property type="match status" value="1"/>
</dbReference>
<name>A0AAD9NIE6_RIDPI</name>
<dbReference type="InterPro" id="IPR052798">
    <property type="entry name" value="Giardia_VSA"/>
</dbReference>
<evidence type="ECO:0000313" key="2">
    <source>
        <dbReference type="EMBL" id="KAK2169688.1"/>
    </source>
</evidence>
<feature type="domain" description="EGF-like" evidence="1">
    <location>
        <begin position="84"/>
        <end position="116"/>
    </location>
</feature>
<dbReference type="SUPFAM" id="SSF57184">
    <property type="entry name" value="Growth factor receptor domain"/>
    <property type="match status" value="1"/>
</dbReference>
<feature type="domain" description="EGF-like" evidence="1">
    <location>
        <begin position="48"/>
        <end position="83"/>
    </location>
</feature>
<dbReference type="InterPro" id="IPR009030">
    <property type="entry name" value="Growth_fac_rcpt_cys_sf"/>
</dbReference>
<accession>A0AAD9NIE6</accession>
<dbReference type="SMART" id="SM00181">
    <property type="entry name" value="EGF"/>
    <property type="match status" value="4"/>
</dbReference>
<evidence type="ECO:0000259" key="1">
    <source>
        <dbReference type="SMART" id="SM00181"/>
    </source>
</evidence>
<dbReference type="InterPro" id="IPR000742">
    <property type="entry name" value="EGF"/>
</dbReference>
<feature type="domain" description="EGF-like" evidence="1">
    <location>
        <begin position="13"/>
        <end position="47"/>
    </location>
</feature>